<gene>
    <name evidence="2" type="ORF">Krac_10028</name>
</gene>
<dbReference type="STRING" id="485913.Krac_10028"/>
<accession>D6TEV4</accession>
<proteinExistence type="predicted"/>
<organism evidence="2 3">
    <name type="scientific">Ktedonobacter racemifer DSM 44963</name>
    <dbReference type="NCBI Taxonomy" id="485913"/>
    <lineage>
        <taxon>Bacteria</taxon>
        <taxon>Bacillati</taxon>
        <taxon>Chloroflexota</taxon>
        <taxon>Ktedonobacteria</taxon>
        <taxon>Ktedonobacterales</taxon>
        <taxon>Ktedonobacteraceae</taxon>
        <taxon>Ktedonobacter</taxon>
    </lineage>
</organism>
<dbReference type="EMBL" id="ADVG01000001">
    <property type="protein sequence ID" value="EFH88553.1"/>
    <property type="molecule type" value="Genomic_DNA"/>
</dbReference>
<evidence type="ECO:0000256" key="1">
    <source>
        <dbReference type="SAM" id="MobiDB-lite"/>
    </source>
</evidence>
<reference evidence="2 3" key="1">
    <citation type="journal article" date="2011" name="Stand. Genomic Sci.">
        <title>Non-contiguous finished genome sequence and contextual data of the filamentous soil bacterium Ktedonobacter racemifer type strain (SOSP1-21).</title>
        <authorList>
            <person name="Chang Y.J."/>
            <person name="Land M."/>
            <person name="Hauser L."/>
            <person name="Chertkov O."/>
            <person name="Del Rio T.G."/>
            <person name="Nolan M."/>
            <person name="Copeland A."/>
            <person name="Tice H."/>
            <person name="Cheng J.F."/>
            <person name="Lucas S."/>
            <person name="Han C."/>
            <person name="Goodwin L."/>
            <person name="Pitluck S."/>
            <person name="Ivanova N."/>
            <person name="Ovchinikova G."/>
            <person name="Pati A."/>
            <person name="Chen A."/>
            <person name="Palaniappan K."/>
            <person name="Mavromatis K."/>
            <person name="Liolios K."/>
            <person name="Brettin T."/>
            <person name="Fiebig A."/>
            <person name="Rohde M."/>
            <person name="Abt B."/>
            <person name="Goker M."/>
            <person name="Detter J.C."/>
            <person name="Woyke T."/>
            <person name="Bristow J."/>
            <person name="Eisen J.A."/>
            <person name="Markowitz V."/>
            <person name="Hugenholtz P."/>
            <person name="Kyrpides N.C."/>
            <person name="Klenk H.P."/>
            <person name="Lapidus A."/>
        </authorList>
    </citation>
    <scope>NUCLEOTIDE SEQUENCE [LARGE SCALE GENOMIC DNA]</scope>
    <source>
        <strain evidence="3">DSM 44963</strain>
    </source>
</reference>
<evidence type="ECO:0000313" key="2">
    <source>
        <dbReference type="EMBL" id="EFH88553.1"/>
    </source>
</evidence>
<feature type="region of interest" description="Disordered" evidence="1">
    <location>
        <begin position="1"/>
        <end position="33"/>
    </location>
</feature>
<dbReference type="InParanoid" id="D6TEV4"/>
<dbReference type="Proteomes" id="UP000004508">
    <property type="component" value="Unassembled WGS sequence"/>
</dbReference>
<name>D6TEV4_KTERA</name>
<sequence length="33" mass="3605">MQEHNQPHHPTSLKGRPHSSPGESAGEECGRIL</sequence>
<keyword evidence="3" id="KW-1185">Reference proteome</keyword>
<dbReference type="AlphaFoldDB" id="D6TEV4"/>
<evidence type="ECO:0000313" key="3">
    <source>
        <dbReference type="Proteomes" id="UP000004508"/>
    </source>
</evidence>
<comment type="caution">
    <text evidence="2">The sequence shown here is derived from an EMBL/GenBank/DDBJ whole genome shotgun (WGS) entry which is preliminary data.</text>
</comment>
<protein>
    <submittedName>
        <fullName evidence="2">Uncharacterized protein</fullName>
    </submittedName>
</protein>